<dbReference type="CDD" id="cd06127">
    <property type="entry name" value="DEDDh"/>
    <property type="match status" value="1"/>
</dbReference>
<dbReference type="RefSeq" id="WP_376886828.1">
    <property type="nucleotide sequence ID" value="NZ_JBHUHR010000038.1"/>
</dbReference>
<dbReference type="InterPro" id="IPR036397">
    <property type="entry name" value="RNaseH_sf"/>
</dbReference>
<dbReference type="SMART" id="SM00479">
    <property type="entry name" value="EXOIII"/>
    <property type="match status" value="1"/>
</dbReference>
<dbReference type="PANTHER" id="PTHR30231:SF41">
    <property type="entry name" value="DNA POLYMERASE III SUBUNIT EPSILON"/>
    <property type="match status" value="1"/>
</dbReference>
<comment type="caution">
    <text evidence="2">The sequence shown here is derived from an EMBL/GenBank/DDBJ whole genome shotgun (WGS) entry which is preliminary data.</text>
</comment>
<evidence type="ECO:0000313" key="2">
    <source>
        <dbReference type="EMBL" id="MFD2035852.1"/>
    </source>
</evidence>
<accession>A0ABW4VMC8</accession>
<gene>
    <name evidence="2" type="ORF">ACFSKL_13700</name>
</gene>
<name>A0ABW4VMC8_9BACT</name>
<evidence type="ECO:0000259" key="1">
    <source>
        <dbReference type="SMART" id="SM00479"/>
    </source>
</evidence>
<dbReference type="EMBL" id="JBHUHR010000038">
    <property type="protein sequence ID" value="MFD2035852.1"/>
    <property type="molecule type" value="Genomic_DNA"/>
</dbReference>
<organism evidence="2 3">
    <name type="scientific">Belliella marina</name>
    <dbReference type="NCBI Taxonomy" id="1644146"/>
    <lineage>
        <taxon>Bacteria</taxon>
        <taxon>Pseudomonadati</taxon>
        <taxon>Bacteroidota</taxon>
        <taxon>Cytophagia</taxon>
        <taxon>Cytophagales</taxon>
        <taxon>Cyclobacteriaceae</taxon>
        <taxon>Belliella</taxon>
    </lineage>
</organism>
<keyword evidence="3" id="KW-1185">Reference proteome</keyword>
<dbReference type="InterPro" id="IPR013520">
    <property type="entry name" value="Ribonucl_H"/>
</dbReference>
<dbReference type="Pfam" id="PF00929">
    <property type="entry name" value="RNase_T"/>
    <property type="match status" value="1"/>
</dbReference>
<evidence type="ECO:0000313" key="3">
    <source>
        <dbReference type="Proteomes" id="UP001597361"/>
    </source>
</evidence>
<dbReference type="Proteomes" id="UP001597361">
    <property type="component" value="Unassembled WGS sequence"/>
</dbReference>
<reference evidence="3" key="1">
    <citation type="journal article" date="2019" name="Int. J. Syst. Evol. Microbiol.">
        <title>The Global Catalogue of Microorganisms (GCM) 10K type strain sequencing project: providing services to taxonomists for standard genome sequencing and annotation.</title>
        <authorList>
            <consortium name="The Broad Institute Genomics Platform"/>
            <consortium name="The Broad Institute Genome Sequencing Center for Infectious Disease"/>
            <person name="Wu L."/>
            <person name="Ma J."/>
        </authorList>
    </citation>
    <scope>NUCLEOTIDE SEQUENCE [LARGE SCALE GENOMIC DNA]</scope>
    <source>
        <strain evidence="3">CGMCC 1.15180</strain>
    </source>
</reference>
<dbReference type="Gene3D" id="3.30.420.10">
    <property type="entry name" value="Ribonuclease H-like superfamily/Ribonuclease H"/>
    <property type="match status" value="1"/>
</dbReference>
<feature type="domain" description="Exonuclease" evidence="1">
    <location>
        <begin position="43"/>
        <end position="217"/>
    </location>
</feature>
<dbReference type="InterPro" id="IPR012337">
    <property type="entry name" value="RNaseH-like_sf"/>
</dbReference>
<protein>
    <submittedName>
        <fullName evidence="2">PolC-type DNA polymerase III</fullName>
    </submittedName>
</protein>
<proteinExistence type="predicted"/>
<sequence>MQVDMGWFDLFSRKKISKSDFVKEYEALFDKKIPKLRPISQLRFVVLDTETTGFDFKKDYIVSFGAIKLKGYSMLIQETFETYLDAPVQNASSIQVHEILYPIEISPLKDFAADFLKYVGTDIIVGHHIGFDLAMMDKIFKSFGLNELLNPVIDTKDLAIRLEKGPHYDRRMGKREEYSLDSLCERYGIPLDDRHTAAGDAFLTAQLLMKLLKLAEQKGITNFGELMG</sequence>
<dbReference type="SUPFAM" id="SSF53098">
    <property type="entry name" value="Ribonuclease H-like"/>
    <property type="match status" value="1"/>
</dbReference>
<dbReference type="PANTHER" id="PTHR30231">
    <property type="entry name" value="DNA POLYMERASE III SUBUNIT EPSILON"/>
    <property type="match status" value="1"/>
</dbReference>